<dbReference type="Pfam" id="PF00291">
    <property type="entry name" value="PALP"/>
    <property type="match status" value="1"/>
</dbReference>
<dbReference type="SUPFAM" id="SSF53686">
    <property type="entry name" value="Tryptophan synthase beta subunit-like PLP-dependent enzymes"/>
    <property type="match status" value="1"/>
</dbReference>
<sequence>MKGRFFMAKIYSSVMELIGGTPLMKLNNYMSAEGLEANLLGKLEFFNPAGSVKDRVAKKMIEDAEKSGILKPGAAIIEPTSGNTGIGLAAAAASKGYRAIMTMPE</sequence>
<evidence type="ECO:0000313" key="3">
    <source>
        <dbReference type="EMBL" id="EKC61195.1"/>
    </source>
</evidence>
<comment type="cofactor">
    <cofactor evidence="1">
        <name>pyridoxal 5'-phosphate</name>
        <dbReference type="ChEBI" id="CHEBI:597326"/>
    </cofactor>
</comment>
<name>K1T4P0_9ZZZZ</name>
<dbReference type="InterPro" id="IPR050214">
    <property type="entry name" value="Cys_Synth/Cystath_Beta-Synth"/>
</dbReference>
<dbReference type="InterPro" id="IPR001926">
    <property type="entry name" value="TrpB-like_PALP"/>
</dbReference>
<dbReference type="InterPro" id="IPR001216">
    <property type="entry name" value="P-phosphate_BS"/>
</dbReference>
<proteinExistence type="predicted"/>
<dbReference type="Gene3D" id="3.40.50.1100">
    <property type="match status" value="2"/>
</dbReference>
<dbReference type="PANTHER" id="PTHR10314">
    <property type="entry name" value="CYSTATHIONINE BETA-SYNTHASE"/>
    <property type="match status" value="1"/>
</dbReference>
<dbReference type="PROSITE" id="PS00901">
    <property type="entry name" value="CYS_SYNTHASE"/>
    <property type="match status" value="1"/>
</dbReference>
<feature type="non-terminal residue" evidence="3">
    <location>
        <position position="105"/>
    </location>
</feature>
<reference evidence="3" key="1">
    <citation type="journal article" date="2013" name="Environ. Microbiol.">
        <title>Microbiota from the distal guts of lean and obese adolescents exhibit partial functional redundancy besides clear differences in community structure.</title>
        <authorList>
            <person name="Ferrer M."/>
            <person name="Ruiz A."/>
            <person name="Lanza F."/>
            <person name="Haange S.B."/>
            <person name="Oberbach A."/>
            <person name="Till H."/>
            <person name="Bargiela R."/>
            <person name="Campoy C."/>
            <person name="Segura M.T."/>
            <person name="Richter M."/>
            <person name="von Bergen M."/>
            <person name="Seifert J."/>
            <person name="Suarez A."/>
        </authorList>
    </citation>
    <scope>NUCLEOTIDE SEQUENCE</scope>
</reference>
<evidence type="ECO:0000259" key="2">
    <source>
        <dbReference type="Pfam" id="PF00291"/>
    </source>
</evidence>
<dbReference type="EMBL" id="AJWZ01005936">
    <property type="protein sequence ID" value="EKC61195.1"/>
    <property type="molecule type" value="Genomic_DNA"/>
</dbReference>
<protein>
    <submittedName>
        <fullName evidence="3">Cysteine synthase A</fullName>
    </submittedName>
</protein>
<accession>K1T4P0</accession>
<evidence type="ECO:0000256" key="1">
    <source>
        <dbReference type="ARBA" id="ARBA00001933"/>
    </source>
</evidence>
<dbReference type="GO" id="GO:0006535">
    <property type="term" value="P:cysteine biosynthetic process from serine"/>
    <property type="evidence" value="ECO:0007669"/>
    <property type="project" value="InterPro"/>
</dbReference>
<dbReference type="InterPro" id="IPR036052">
    <property type="entry name" value="TrpB-like_PALP_sf"/>
</dbReference>
<gene>
    <name evidence="3" type="ORF">OBE_08601</name>
</gene>
<comment type="caution">
    <text evidence="3">The sequence shown here is derived from an EMBL/GenBank/DDBJ whole genome shotgun (WGS) entry which is preliminary data.</text>
</comment>
<dbReference type="AlphaFoldDB" id="K1T4P0"/>
<feature type="domain" description="Tryptophan synthase beta chain-like PALP" evidence="2">
    <location>
        <begin position="15"/>
        <end position="105"/>
    </location>
</feature>
<organism evidence="3">
    <name type="scientific">human gut metagenome</name>
    <dbReference type="NCBI Taxonomy" id="408170"/>
    <lineage>
        <taxon>unclassified sequences</taxon>
        <taxon>metagenomes</taxon>
        <taxon>organismal metagenomes</taxon>
    </lineage>
</organism>